<evidence type="ECO:0000256" key="4">
    <source>
        <dbReference type="ARBA" id="ARBA00023040"/>
    </source>
</evidence>
<dbReference type="InterPro" id="IPR000276">
    <property type="entry name" value="GPCR_Rhodpsn"/>
</dbReference>
<dbReference type="SUPFAM" id="SSF81321">
    <property type="entry name" value="Family A G protein-coupled receptor-like"/>
    <property type="match status" value="1"/>
</dbReference>
<dbReference type="STRING" id="6526.A0A2C9LJK0"/>
<dbReference type="Proteomes" id="UP000076420">
    <property type="component" value="Unassembled WGS sequence"/>
</dbReference>
<evidence type="ECO:0000256" key="5">
    <source>
        <dbReference type="ARBA" id="ARBA00023136"/>
    </source>
</evidence>
<dbReference type="VEuPathDB" id="VectorBase:BGLAX_042510"/>
<feature type="transmembrane region" description="Helical" evidence="8">
    <location>
        <begin position="155"/>
        <end position="176"/>
    </location>
</feature>
<evidence type="ECO:0000259" key="9">
    <source>
        <dbReference type="PROSITE" id="PS50262"/>
    </source>
</evidence>
<keyword evidence="7" id="KW-0807">Transducer</keyword>
<proteinExistence type="predicted"/>
<evidence type="ECO:0000256" key="3">
    <source>
        <dbReference type="ARBA" id="ARBA00022989"/>
    </source>
</evidence>
<feature type="transmembrane region" description="Helical" evidence="8">
    <location>
        <begin position="25"/>
        <end position="44"/>
    </location>
</feature>
<gene>
    <name evidence="10" type="primary">106075722</name>
</gene>
<evidence type="ECO:0000313" key="11">
    <source>
        <dbReference type="Proteomes" id="UP000076420"/>
    </source>
</evidence>
<feature type="transmembrane region" description="Helical" evidence="8">
    <location>
        <begin position="125"/>
        <end position="143"/>
    </location>
</feature>
<protein>
    <recommendedName>
        <fullName evidence="9">G-protein coupled receptors family 1 profile domain-containing protein</fullName>
    </recommendedName>
</protein>
<evidence type="ECO:0000256" key="7">
    <source>
        <dbReference type="ARBA" id="ARBA00023224"/>
    </source>
</evidence>
<keyword evidence="4" id="KW-0297">G-protein coupled receptor</keyword>
<reference evidence="10" key="1">
    <citation type="submission" date="2020-05" db="UniProtKB">
        <authorList>
            <consortium name="EnsemblMetazoa"/>
        </authorList>
    </citation>
    <scope>IDENTIFICATION</scope>
    <source>
        <strain evidence="10">BB02</strain>
    </source>
</reference>
<evidence type="ECO:0000256" key="8">
    <source>
        <dbReference type="SAM" id="Phobius"/>
    </source>
</evidence>
<keyword evidence="3 8" id="KW-1133">Transmembrane helix</keyword>
<evidence type="ECO:0000256" key="6">
    <source>
        <dbReference type="ARBA" id="ARBA00023170"/>
    </source>
</evidence>
<feature type="domain" description="G-protein coupled receptors family 1 profile" evidence="9">
    <location>
        <begin position="45"/>
        <end position="331"/>
    </location>
</feature>
<dbReference type="Gene3D" id="1.20.1070.10">
    <property type="entry name" value="Rhodopsin 7-helix transmembrane proteins"/>
    <property type="match status" value="1"/>
</dbReference>
<dbReference type="VEuPathDB" id="VectorBase:BGLB031903"/>
<organism evidence="10 11">
    <name type="scientific">Biomphalaria glabrata</name>
    <name type="common">Bloodfluke planorb</name>
    <name type="synonym">Freshwater snail</name>
    <dbReference type="NCBI Taxonomy" id="6526"/>
    <lineage>
        <taxon>Eukaryota</taxon>
        <taxon>Metazoa</taxon>
        <taxon>Spiralia</taxon>
        <taxon>Lophotrochozoa</taxon>
        <taxon>Mollusca</taxon>
        <taxon>Gastropoda</taxon>
        <taxon>Heterobranchia</taxon>
        <taxon>Euthyneura</taxon>
        <taxon>Panpulmonata</taxon>
        <taxon>Hygrophila</taxon>
        <taxon>Lymnaeoidea</taxon>
        <taxon>Planorbidae</taxon>
        <taxon>Biomphalaria</taxon>
    </lineage>
</organism>
<dbReference type="KEGG" id="bgt:106075722"/>
<dbReference type="AlphaFoldDB" id="A0A2C9LJK0"/>
<dbReference type="Pfam" id="PF00001">
    <property type="entry name" value="7tm_1"/>
    <property type="match status" value="1"/>
</dbReference>
<feature type="transmembrane region" description="Helical" evidence="8">
    <location>
        <begin position="212"/>
        <end position="234"/>
    </location>
</feature>
<dbReference type="RefSeq" id="XP_013092074.2">
    <property type="nucleotide sequence ID" value="XM_013236620.2"/>
</dbReference>
<sequence>MKTWNNVTITEDDLREDGETLMLQYFNWVIVFVLTPMIAVLGVMGNLTSVTVLIKLGLRKSSDILLVALAVSDISYMIGANSPAKLIYQWGRMEGFAFSEGVSRVCFFIYHLFDILDWGGGHASVGLPVFITFDRLIAVFFPLKFKLIVTRHRTLAAVLLFYAYSYGIQIYIRFWYTFTYTSSDEYNVTIGLIDRSELFWSQQAASKVIEDIYAASLAPLIAVSLGCLVIGIKLKLTALQRAKMTRRAKKGKSLHGKQAHSSSHRTTKTLLSVCGFYCITCVFISLPSMLPKDSFFPLFLFSSAPSQAAVIVYNVLQLILCVNATSNFVIYVVMNRNFRKTFLTLLKVKQSGQQEL</sequence>
<evidence type="ECO:0000313" key="10">
    <source>
        <dbReference type="EnsemblMetazoa" id="BGLB031903-PA"/>
    </source>
</evidence>
<dbReference type="PANTHER" id="PTHR24243:SF233">
    <property type="entry name" value="THYROTROPIN-RELEASING HORMONE RECEPTOR"/>
    <property type="match status" value="1"/>
</dbReference>
<evidence type="ECO:0000256" key="2">
    <source>
        <dbReference type="ARBA" id="ARBA00022692"/>
    </source>
</evidence>
<feature type="transmembrane region" description="Helical" evidence="8">
    <location>
        <begin position="310"/>
        <end position="333"/>
    </location>
</feature>
<dbReference type="PANTHER" id="PTHR24243">
    <property type="entry name" value="G-PROTEIN COUPLED RECEPTOR"/>
    <property type="match status" value="1"/>
</dbReference>
<dbReference type="PROSITE" id="PS50262">
    <property type="entry name" value="G_PROTEIN_RECEP_F1_2"/>
    <property type="match status" value="1"/>
</dbReference>
<feature type="transmembrane region" description="Helical" evidence="8">
    <location>
        <begin position="270"/>
        <end position="290"/>
    </location>
</feature>
<name>A0A2C9LJK0_BIOGL</name>
<dbReference type="EnsemblMetazoa" id="BGLB031903-RA">
    <property type="protein sequence ID" value="BGLB031903-PA"/>
    <property type="gene ID" value="BGLB031903"/>
</dbReference>
<evidence type="ECO:0000256" key="1">
    <source>
        <dbReference type="ARBA" id="ARBA00004141"/>
    </source>
</evidence>
<comment type="subcellular location">
    <subcellularLocation>
        <location evidence="1">Membrane</location>
        <topology evidence="1">Multi-pass membrane protein</topology>
    </subcellularLocation>
</comment>
<dbReference type="PRINTS" id="PR00237">
    <property type="entry name" value="GPCRRHODOPSN"/>
</dbReference>
<dbReference type="SMART" id="SM01381">
    <property type="entry name" value="7TM_GPCR_Srsx"/>
    <property type="match status" value="1"/>
</dbReference>
<accession>A0A2C9LJK0</accession>
<dbReference type="OrthoDB" id="10029014at2759"/>
<keyword evidence="5 8" id="KW-0472">Membrane</keyword>
<dbReference type="GO" id="GO:0005886">
    <property type="term" value="C:plasma membrane"/>
    <property type="evidence" value="ECO:0007669"/>
    <property type="project" value="TreeGrafter"/>
</dbReference>
<dbReference type="InterPro" id="IPR017452">
    <property type="entry name" value="GPCR_Rhodpsn_7TM"/>
</dbReference>
<dbReference type="GO" id="GO:0004930">
    <property type="term" value="F:G protein-coupled receptor activity"/>
    <property type="evidence" value="ECO:0007669"/>
    <property type="project" value="UniProtKB-KW"/>
</dbReference>
<keyword evidence="6" id="KW-0675">Receptor</keyword>
<keyword evidence="2 8" id="KW-0812">Transmembrane</keyword>